<dbReference type="RefSeq" id="WP_091351664.1">
    <property type="nucleotide sequence ID" value="NZ_SMZX01000001.1"/>
</dbReference>
<accession>A0A4R5YLJ1</accession>
<organism evidence="1 2">
    <name type="scientific">Microbacterium oleivorans</name>
    <dbReference type="NCBI Taxonomy" id="273677"/>
    <lineage>
        <taxon>Bacteria</taxon>
        <taxon>Bacillati</taxon>
        <taxon>Actinomycetota</taxon>
        <taxon>Actinomycetes</taxon>
        <taxon>Micrococcales</taxon>
        <taxon>Microbacteriaceae</taxon>
        <taxon>Microbacterium</taxon>
    </lineage>
</organism>
<name>A0A4R5YLJ1_9MICO</name>
<dbReference type="AlphaFoldDB" id="A0A4R5YLJ1"/>
<reference evidence="1 2" key="1">
    <citation type="submission" date="2019-03" db="EMBL/GenBank/DDBJ databases">
        <title>Genome Sequencing and Assembly of Various Microbes Isolated from Partially Reclaimed Soil and Acid Mine Drainage (AMD) Site.</title>
        <authorList>
            <person name="Steinbock B."/>
            <person name="Bechtold R."/>
            <person name="Sevigny J.L."/>
            <person name="Thomas D."/>
            <person name="Cuthill L.R."/>
            <person name="Aveiro Johannsen E.J."/>
            <person name="Thomas K."/>
            <person name="Ghosh A."/>
        </authorList>
    </citation>
    <scope>NUCLEOTIDE SEQUENCE [LARGE SCALE GENOMIC DNA]</scope>
    <source>
        <strain evidence="1 2">F-B2</strain>
    </source>
</reference>
<sequence length="74" mass="8202">MVKPMEVLDLFSSVDVSEETATWHEVEKGFWVGNTHGRFVGTVEKSRSGWIARDHARRLVGTYPDAAEARAAVG</sequence>
<dbReference type="EMBL" id="SMZX01000001">
    <property type="protein sequence ID" value="TDL45442.1"/>
    <property type="molecule type" value="Genomic_DNA"/>
</dbReference>
<protein>
    <submittedName>
        <fullName evidence="1">Uncharacterized protein</fullName>
    </submittedName>
</protein>
<comment type="caution">
    <text evidence="1">The sequence shown here is derived from an EMBL/GenBank/DDBJ whole genome shotgun (WGS) entry which is preliminary data.</text>
</comment>
<evidence type="ECO:0000313" key="2">
    <source>
        <dbReference type="Proteomes" id="UP000295633"/>
    </source>
</evidence>
<gene>
    <name evidence="1" type="ORF">E2R54_02975</name>
</gene>
<proteinExistence type="predicted"/>
<evidence type="ECO:0000313" key="1">
    <source>
        <dbReference type="EMBL" id="TDL45442.1"/>
    </source>
</evidence>
<dbReference type="Proteomes" id="UP000295633">
    <property type="component" value="Unassembled WGS sequence"/>
</dbReference>